<dbReference type="EMBL" id="SSTD01007466">
    <property type="protein sequence ID" value="TYK18814.1"/>
    <property type="molecule type" value="Genomic_DNA"/>
</dbReference>
<protein>
    <submittedName>
        <fullName evidence="2">Histone H2B.3-like</fullName>
    </submittedName>
</protein>
<gene>
    <name evidence="2" type="ORF">E5676_scaffold945G00330</name>
    <name evidence="1" type="ORF">E6C27_scaffold673G00360</name>
</gene>
<proteinExistence type="predicted"/>
<dbReference type="Gene3D" id="2.40.70.10">
    <property type="entry name" value="Acid Proteases"/>
    <property type="match status" value="1"/>
</dbReference>
<evidence type="ECO:0000313" key="3">
    <source>
        <dbReference type="Proteomes" id="UP000321393"/>
    </source>
</evidence>
<organism evidence="2 4">
    <name type="scientific">Cucumis melo var. makuwa</name>
    <name type="common">Oriental melon</name>
    <dbReference type="NCBI Taxonomy" id="1194695"/>
    <lineage>
        <taxon>Eukaryota</taxon>
        <taxon>Viridiplantae</taxon>
        <taxon>Streptophyta</taxon>
        <taxon>Embryophyta</taxon>
        <taxon>Tracheophyta</taxon>
        <taxon>Spermatophyta</taxon>
        <taxon>Magnoliopsida</taxon>
        <taxon>eudicotyledons</taxon>
        <taxon>Gunneridae</taxon>
        <taxon>Pentapetalae</taxon>
        <taxon>rosids</taxon>
        <taxon>fabids</taxon>
        <taxon>Cucurbitales</taxon>
        <taxon>Cucurbitaceae</taxon>
        <taxon>Benincaseae</taxon>
        <taxon>Cucumis</taxon>
    </lineage>
</organism>
<dbReference type="Pfam" id="PF08284">
    <property type="entry name" value="RVP_2"/>
    <property type="match status" value="1"/>
</dbReference>
<reference evidence="3 4" key="1">
    <citation type="submission" date="2019-08" db="EMBL/GenBank/DDBJ databases">
        <title>Draft genome sequences of two oriental melons (Cucumis melo L. var makuwa).</title>
        <authorList>
            <person name="Kwon S.-Y."/>
        </authorList>
    </citation>
    <scope>NUCLEOTIDE SEQUENCE [LARGE SCALE GENOMIC DNA]</scope>
    <source>
        <strain evidence="4">cv. Chang Bougi</strain>
        <strain evidence="3">cv. SW 3</strain>
        <tissue evidence="2">Leaf</tissue>
    </source>
</reference>
<dbReference type="InterPro" id="IPR032567">
    <property type="entry name" value="RTL1-rel"/>
</dbReference>
<dbReference type="PANTHER" id="PTHR15503">
    <property type="entry name" value="LDOC1 RELATED"/>
    <property type="match status" value="1"/>
</dbReference>
<name>A0A5D3D5I2_CUCMM</name>
<sequence length="265" mass="29911">MLPRRGARRGVVTQVDLAAMEKRYQDMLRDSLSSFHAAQQTPTAPPPTLMESQPVPDQLLVEANHLKDFRMYNPKTFDGSMDNPTKAQMWLTSIETFFRGLRLDLQGFVRAFRPTTHADALRLVVDMSLHERANVSKTTRRGCKQPGQTSDFCPQKLLETTSNQIPTSQSSHSFIYSMFVWQMCLEVESLGSILLVSTPSGEVMLSRDKIKACEVEIANHVLDVTLLVFDMQDFDVILGMDWLSANHASRGRGKSRGKLANDKKY</sequence>
<dbReference type="CDD" id="cd00303">
    <property type="entry name" value="retropepsin_like"/>
    <property type="match status" value="1"/>
</dbReference>
<evidence type="ECO:0000313" key="1">
    <source>
        <dbReference type="EMBL" id="KAA0050576.1"/>
    </source>
</evidence>
<dbReference type="OrthoDB" id="1751882at2759"/>
<dbReference type="EMBL" id="SSTE01011804">
    <property type="protein sequence ID" value="KAA0050576.1"/>
    <property type="molecule type" value="Genomic_DNA"/>
</dbReference>
<evidence type="ECO:0000313" key="2">
    <source>
        <dbReference type="EMBL" id="TYK18814.1"/>
    </source>
</evidence>
<dbReference type="PANTHER" id="PTHR15503:SF42">
    <property type="entry name" value="ZINC FINGER, CCHC-TYPE, RETROTRANSPOSON GAG DOMAIN, ASPARTIC PEPTIDASE DOMAIN PROTEIN-RELATED"/>
    <property type="match status" value="1"/>
</dbReference>
<dbReference type="Proteomes" id="UP000321947">
    <property type="component" value="Unassembled WGS sequence"/>
</dbReference>
<dbReference type="Proteomes" id="UP000321393">
    <property type="component" value="Unassembled WGS sequence"/>
</dbReference>
<accession>A0A5D3D5I2</accession>
<dbReference type="InterPro" id="IPR021109">
    <property type="entry name" value="Peptidase_aspartic_dom_sf"/>
</dbReference>
<evidence type="ECO:0000313" key="4">
    <source>
        <dbReference type="Proteomes" id="UP000321947"/>
    </source>
</evidence>
<dbReference type="AlphaFoldDB" id="A0A5D3D5I2"/>
<comment type="caution">
    <text evidence="2">The sequence shown here is derived from an EMBL/GenBank/DDBJ whole genome shotgun (WGS) entry which is preliminary data.</text>
</comment>